<proteinExistence type="predicted"/>
<reference evidence="2 3" key="1">
    <citation type="submission" date="2019-04" db="EMBL/GenBank/DDBJ databases">
        <authorList>
            <person name="Park S."/>
            <person name="Yoon J.-H."/>
        </authorList>
    </citation>
    <scope>NUCLEOTIDE SEQUENCE [LARGE SCALE GENOMIC DNA]</scope>
    <source>
        <strain evidence="2 3">HJM-18</strain>
    </source>
</reference>
<dbReference type="AlphaFoldDB" id="A0A4Z1C9E1"/>
<dbReference type="PROSITE" id="PS51257">
    <property type="entry name" value="PROKAR_LIPOPROTEIN"/>
    <property type="match status" value="1"/>
</dbReference>
<feature type="region of interest" description="Disordered" evidence="1">
    <location>
        <begin position="40"/>
        <end position="70"/>
    </location>
</feature>
<comment type="caution">
    <text evidence="2">The sequence shown here is derived from an EMBL/GenBank/DDBJ whole genome shotgun (WGS) entry which is preliminary data.</text>
</comment>
<accession>A0A4Z1C9E1</accession>
<dbReference type="EMBL" id="SRPF01000002">
    <property type="protein sequence ID" value="TGN39986.1"/>
    <property type="molecule type" value="Genomic_DNA"/>
</dbReference>
<dbReference type="Proteomes" id="UP000298325">
    <property type="component" value="Unassembled WGS sequence"/>
</dbReference>
<name>A0A4Z1C9E1_9GAMM</name>
<protein>
    <submittedName>
        <fullName evidence="2">Uncharacterized protein</fullName>
    </submittedName>
</protein>
<dbReference type="RefSeq" id="WP_135802650.1">
    <property type="nucleotide sequence ID" value="NZ_SRPF01000002.1"/>
</dbReference>
<organism evidence="2 3">
    <name type="scientific">Marinobacter confluentis</name>
    <dbReference type="NCBI Taxonomy" id="1697557"/>
    <lineage>
        <taxon>Bacteria</taxon>
        <taxon>Pseudomonadati</taxon>
        <taxon>Pseudomonadota</taxon>
        <taxon>Gammaproteobacteria</taxon>
        <taxon>Pseudomonadales</taxon>
        <taxon>Marinobacteraceae</taxon>
        <taxon>Marinobacter</taxon>
    </lineage>
</organism>
<evidence type="ECO:0000313" key="3">
    <source>
        <dbReference type="Proteomes" id="UP000298325"/>
    </source>
</evidence>
<evidence type="ECO:0000256" key="1">
    <source>
        <dbReference type="SAM" id="MobiDB-lite"/>
    </source>
</evidence>
<sequence length="746" mass="80334">MTRDKSQPAFFRFSSASLFTLSILLTGCSLDNDALDDAASRGNSFPPGENSLNDFSESSTGDSSQSAQLEANQIRVTLEVPEAVGPDGEKTRRNLRIVEPESLAVYQTDESLRPLDFPSVRIQSEGNKRSIITFNDGLPLGPDVIVEASYGGERLRSLAADSDRDVKINPFSEYLAAETLGAYSPQQFQQILDCVDDAGGSLCLNKYVWGTLADQVHDFEIDIPATLDVQQAVAFLDERADFASYVASMADYALLGQESSGRISASSADYNTVLWIAELGQTFRESSLVNAGQWGVRSAAEETVSDTNGTGYFYPGLTLTSFDVFNILVTSLASDIPYNRETLIHSASNEFFERNFWELNTHSSAPGAATIENDNRLLAGRALFQSITGEGSSEIIGWTRNPYYLDAFLPTTQENDTLPDRVVSGYFTAGKAIELVSENRQLKREATLENHYLSVLELNLLRSDNFDAGILDSRDYNVVYLTAQMNGCSAQGCPSEVMVVESGVGDWAVSAGTVTQTMASSAVSRNNTGAVTTRAPADNPGLRDASWLISERRSRVFSAGEGQALKSLGRLNLDRDSVSGPDAEPQIGMGATTPEGTFMAFNIDTASLGKGILIASEQADSARPDSGRFRLQGVGMAMAADSNRLSHFDNALLTINSLSTASLSPNQLNVVHDVSAETVSEPSGETSGPVSLSYSGDSSGAASFTTTGLTLTGFYTRDRDQFYLQVRQSTANDELLGLVLATRVPD</sequence>
<gene>
    <name evidence="2" type="ORF">E5Q11_06735</name>
</gene>
<keyword evidence="3" id="KW-1185">Reference proteome</keyword>
<feature type="compositionally biased region" description="Polar residues" evidence="1">
    <location>
        <begin position="50"/>
        <end position="70"/>
    </location>
</feature>
<dbReference type="OrthoDB" id="6178054at2"/>
<evidence type="ECO:0000313" key="2">
    <source>
        <dbReference type="EMBL" id="TGN39986.1"/>
    </source>
</evidence>